<evidence type="ECO:0000256" key="5">
    <source>
        <dbReference type="ARBA" id="ARBA00022989"/>
    </source>
</evidence>
<comment type="subcellular location">
    <subcellularLocation>
        <location evidence="1">Cell membrane</location>
        <topology evidence="1">Multi-pass membrane protein</topology>
    </subcellularLocation>
</comment>
<dbReference type="RefSeq" id="WP_104436267.1">
    <property type="nucleotide sequence ID" value="NZ_PTJA01000003.1"/>
</dbReference>
<dbReference type="InterPro" id="IPR020846">
    <property type="entry name" value="MFS_dom"/>
</dbReference>
<feature type="transmembrane region" description="Helical" evidence="7">
    <location>
        <begin position="75"/>
        <end position="93"/>
    </location>
</feature>
<comment type="similarity">
    <text evidence="2">Belongs to the major facilitator superfamily.</text>
</comment>
<dbReference type="PANTHER" id="PTHR23514:SF3">
    <property type="entry name" value="BYPASS OF STOP CODON PROTEIN 6"/>
    <property type="match status" value="1"/>
</dbReference>
<dbReference type="PANTHER" id="PTHR23514">
    <property type="entry name" value="BYPASS OF STOP CODON PROTEIN 6"/>
    <property type="match status" value="1"/>
</dbReference>
<keyword evidence="6 7" id="KW-0472">Membrane</keyword>
<feature type="domain" description="Major facilitator superfamily (MFS) profile" evidence="8">
    <location>
        <begin position="9"/>
        <end position="395"/>
    </location>
</feature>
<feature type="transmembrane region" description="Helical" evidence="7">
    <location>
        <begin position="210"/>
        <end position="230"/>
    </location>
</feature>
<proteinExistence type="inferred from homology"/>
<evidence type="ECO:0000256" key="1">
    <source>
        <dbReference type="ARBA" id="ARBA00004651"/>
    </source>
</evidence>
<dbReference type="InterPro" id="IPR036259">
    <property type="entry name" value="MFS_trans_sf"/>
</dbReference>
<dbReference type="EMBL" id="PTJA01000003">
    <property type="protein sequence ID" value="PPK82223.1"/>
    <property type="molecule type" value="Genomic_DNA"/>
</dbReference>
<keyword evidence="4 7" id="KW-0812">Transmembrane</keyword>
<evidence type="ECO:0000313" key="9">
    <source>
        <dbReference type="EMBL" id="PPK82223.1"/>
    </source>
</evidence>
<evidence type="ECO:0000256" key="3">
    <source>
        <dbReference type="ARBA" id="ARBA00022448"/>
    </source>
</evidence>
<name>A0A2S6HWJ1_9FIRM</name>
<feature type="transmembrane region" description="Helical" evidence="7">
    <location>
        <begin position="338"/>
        <end position="359"/>
    </location>
</feature>
<evidence type="ECO:0000256" key="7">
    <source>
        <dbReference type="SAM" id="Phobius"/>
    </source>
</evidence>
<keyword evidence="3" id="KW-0813">Transport</keyword>
<feature type="transmembrane region" description="Helical" evidence="7">
    <location>
        <begin position="99"/>
        <end position="121"/>
    </location>
</feature>
<feature type="transmembrane region" description="Helical" evidence="7">
    <location>
        <begin position="283"/>
        <end position="301"/>
    </location>
</feature>
<feature type="transmembrane region" description="Helical" evidence="7">
    <location>
        <begin position="250"/>
        <end position="271"/>
    </location>
</feature>
<feature type="transmembrane region" description="Helical" evidence="7">
    <location>
        <begin position="365"/>
        <end position="387"/>
    </location>
</feature>
<gene>
    <name evidence="9" type="ORF">BXY41_103439</name>
</gene>
<dbReference type="GO" id="GO:0005886">
    <property type="term" value="C:plasma membrane"/>
    <property type="evidence" value="ECO:0007669"/>
    <property type="project" value="UniProtKB-SubCell"/>
</dbReference>
<evidence type="ECO:0000259" key="8">
    <source>
        <dbReference type="PROSITE" id="PS50850"/>
    </source>
</evidence>
<feature type="transmembrane region" description="Helical" evidence="7">
    <location>
        <begin position="159"/>
        <end position="182"/>
    </location>
</feature>
<feature type="transmembrane region" description="Helical" evidence="7">
    <location>
        <begin position="307"/>
        <end position="326"/>
    </location>
</feature>
<evidence type="ECO:0000256" key="4">
    <source>
        <dbReference type="ARBA" id="ARBA00022692"/>
    </source>
</evidence>
<dbReference type="Proteomes" id="UP000237749">
    <property type="component" value="Unassembled WGS sequence"/>
</dbReference>
<organism evidence="9 10">
    <name type="scientific">Lacrimispora xylanisolvens</name>
    <dbReference type="NCBI Taxonomy" id="384636"/>
    <lineage>
        <taxon>Bacteria</taxon>
        <taxon>Bacillati</taxon>
        <taxon>Bacillota</taxon>
        <taxon>Clostridia</taxon>
        <taxon>Lachnospirales</taxon>
        <taxon>Lachnospiraceae</taxon>
        <taxon>Lacrimispora</taxon>
    </lineage>
</organism>
<dbReference type="GO" id="GO:0022857">
    <property type="term" value="F:transmembrane transporter activity"/>
    <property type="evidence" value="ECO:0007669"/>
    <property type="project" value="InterPro"/>
</dbReference>
<evidence type="ECO:0000256" key="6">
    <source>
        <dbReference type="ARBA" id="ARBA00023136"/>
    </source>
</evidence>
<dbReference type="OrthoDB" id="9786665at2"/>
<keyword evidence="5 7" id="KW-1133">Transmembrane helix</keyword>
<dbReference type="Gene3D" id="1.20.1250.20">
    <property type="entry name" value="MFS general substrate transporter like domains"/>
    <property type="match status" value="2"/>
</dbReference>
<dbReference type="SUPFAM" id="SSF103473">
    <property type="entry name" value="MFS general substrate transporter"/>
    <property type="match status" value="1"/>
</dbReference>
<dbReference type="Pfam" id="PF07690">
    <property type="entry name" value="MFS_1"/>
    <property type="match status" value="1"/>
</dbReference>
<keyword evidence="10" id="KW-1185">Reference proteome</keyword>
<feature type="transmembrane region" description="Helical" evidence="7">
    <location>
        <begin position="9"/>
        <end position="34"/>
    </location>
</feature>
<protein>
    <submittedName>
        <fullName evidence="9">Fucose permease</fullName>
    </submittedName>
</protein>
<evidence type="ECO:0000256" key="2">
    <source>
        <dbReference type="ARBA" id="ARBA00008335"/>
    </source>
</evidence>
<feature type="transmembrane region" description="Helical" evidence="7">
    <location>
        <begin position="133"/>
        <end position="153"/>
    </location>
</feature>
<dbReference type="PROSITE" id="PS50850">
    <property type="entry name" value="MFS"/>
    <property type="match status" value="1"/>
</dbReference>
<comment type="caution">
    <text evidence="9">The sequence shown here is derived from an EMBL/GenBank/DDBJ whole genome shotgun (WGS) entry which is preliminary data.</text>
</comment>
<dbReference type="InterPro" id="IPR011701">
    <property type="entry name" value="MFS"/>
</dbReference>
<dbReference type="AlphaFoldDB" id="A0A2S6HWJ1"/>
<accession>A0A2S6HWJ1</accession>
<feature type="transmembrane region" description="Helical" evidence="7">
    <location>
        <begin position="40"/>
        <end position="63"/>
    </location>
</feature>
<evidence type="ECO:0000313" key="10">
    <source>
        <dbReference type="Proteomes" id="UP000237749"/>
    </source>
</evidence>
<reference evidence="9 10" key="1">
    <citation type="submission" date="2018-02" db="EMBL/GenBank/DDBJ databases">
        <title>Genomic Encyclopedia of Archaeal and Bacterial Type Strains, Phase II (KMG-II): from individual species to whole genera.</title>
        <authorList>
            <person name="Goeker M."/>
        </authorList>
    </citation>
    <scope>NUCLEOTIDE SEQUENCE [LARGE SCALE GENOMIC DNA]</scope>
    <source>
        <strain evidence="9 10">DSM 3808</strain>
    </source>
</reference>
<dbReference type="InterPro" id="IPR051788">
    <property type="entry name" value="MFS_Transporter"/>
</dbReference>
<sequence length="398" mass="42748">MKSDPRNSIFIRCCYGYAVSGMAVLVIGAILPSIIKEAGISFLAAGGLLSVMAIGNLSSSFIFPVMVPIMGKKRAITLVTLFVPTSLMVLSLLPPLPVMYAVMLLYGFTRGCITILNNAAVNDIYGDSATGKLNLLHCTFAIGAFLAPLLTAMMMKLGFGWRVTLYMIVVLTIISAISYGTMNYNLINEAQKEIEERKNKTKSTVAGNKGFLRSFAFYCIAFILFFYLGVENCINGWFVTYLQNTGVMSAEFATTLVSLTWLVIMGGRLLCAAMSKKVHRSTILLINSIGSAVCFFILIKVNSLPLVTASLLGLGFFLSGIYPTCIANAGPLIQGSTLGMSLLTAISAMGGIITPQIVGGVADRVGIVAAISILVFNVIFVIVLSAVNFKIWHQKKKA</sequence>